<keyword evidence="10 11" id="KW-0472">Membrane</keyword>
<evidence type="ECO:0000256" key="4">
    <source>
        <dbReference type="ARBA" id="ARBA00022475"/>
    </source>
</evidence>
<dbReference type="InterPro" id="IPR004358">
    <property type="entry name" value="Sig_transdc_His_kin-like_C"/>
</dbReference>
<dbReference type="EMBL" id="AAOW01000004">
    <property type="protein sequence ID" value="EAR62068.1"/>
    <property type="molecule type" value="Genomic_DNA"/>
</dbReference>
<dbReference type="InterPro" id="IPR003594">
    <property type="entry name" value="HATPase_dom"/>
</dbReference>
<dbReference type="InterPro" id="IPR033463">
    <property type="entry name" value="sCache_3"/>
</dbReference>
<keyword evidence="5" id="KW-0597">Phosphoprotein</keyword>
<dbReference type="CDD" id="cd00082">
    <property type="entry name" value="HisKA"/>
    <property type="match status" value="1"/>
</dbReference>
<feature type="domain" description="HAMP" evidence="13">
    <location>
        <begin position="357"/>
        <end position="410"/>
    </location>
</feature>
<dbReference type="AlphaFoldDB" id="A0A7U8GT88"/>
<proteinExistence type="predicted"/>
<dbReference type="Gene3D" id="1.10.287.130">
    <property type="match status" value="1"/>
</dbReference>
<comment type="subcellular location">
    <subcellularLocation>
        <location evidence="2">Cell membrane</location>
        <topology evidence="2">Multi-pass membrane protein</topology>
    </subcellularLocation>
</comment>
<dbReference type="SMART" id="SM00387">
    <property type="entry name" value="HATPase_c"/>
    <property type="match status" value="1"/>
</dbReference>
<evidence type="ECO:0000259" key="13">
    <source>
        <dbReference type="PROSITE" id="PS50885"/>
    </source>
</evidence>
<accession>A0A7U8GT88</accession>
<dbReference type="PRINTS" id="PR00344">
    <property type="entry name" value="BCTRLSENSOR"/>
</dbReference>
<keyword evidence="9 11" id="KW-1133">Transmembrane helix</keyword>
<dbReference type="RefSeq" id="WP_007019705.1">
    <property type="nucleotide sequence ID" value="NZ_CH724125.1"/>
</dbReference>
<dbReference type="GO" id="GO:0000155">
    <property type="term" value="F:phosphorelay sensor kinase activity"/>
    <property type="evidence" value="ECO:0007669"/>
    <property type="project" value="InterPro"/>
</dbReference>
<dbReference type="GO" id="GO:0005886">
    <property type="term" value="C:plasma membrane"/>
    <property type="evidence" value="ECO:0007669"/>
    <property type="project" value="UniProtKB-SubCell"/>
</dbReference>
<dbReference type="Pfam" id="PF00512">
    <property type="entry name" value="HisKA"/>
    <property type="match status" value="1"/>
</dbReference>
<keyword evidence="7 11" id="KW-0812">Transmembrane</keyword>
<dbReference type="EC" id="2.7.13.3" evidence="3"/>
<dbReference type="SUPFAM" id="SSF47384">
    <property type="entry name" value="Homodimeric domain of signal transducing histidine kinase"/>
    <property type="match status" value="1"/>
</dbReference>
<evidence type="ECO:0000256" key="6">
    <source>
        <dbReference type="ARBA" id="ARBA00022679"/>
    </source>
</evidence>
<dbReference type="PROSITE" id="PS50885">
    <property type="entry name" value="HAMP"/>
    <property type="match status" value="1"/>
</dbReference>
<evidence type="ECO:0000256" key="11">
    <source>
        <dbReference type="SAM" id="Phobius"/>
    </source>
</evidence>
<evidence type="ECO:0000313" key="15">
    <source>
        <dbReference type="Proteomes" id="UP000002171"/>
    </source>
</evidence>
<evidence type="ECO:0000256" key="1">
    <source>
        <dbReference type="ARBA" id="ARBA00000085"/>
    </source>
</evidence>
<dbReference type="InterPro" id="IPR029151">
    <property type="entry name" value="Sensor-like_sf"/>
</dbReference>
<keyword evidence="6" id="KW-0808">Transferase</keyword>
<organism evidence="14 15">
    <name type="scientific">Neptuniibacter caesariensis</name>
    <dbReference type="NCBI Taxonomy" id="207954"/>
    <lineage>
        <taxon>Bacteria</taxon>
        <taxon>Pseudomonadati</taxon>
        <taxon>Pseudomonadota</taxon>
        <taxon>Gammaproteobacteria</taxon>
        <taxon>Oceanospirillales</taxon>
        <taxon>Oceanospirillaceae</taxon>
        <taxon>Neptuniibacter</taxon>
    </lineage>
</organism>
<dbReference type="Gene3D" id="6.10.340.10">
    <property type="match status" value="1"/>
</dbReference>
<dbReference type="PANTHER" id="PTHR43065">
    <property type="entry name" value="SENSOR HISTIDINE KINASE"/>
    <property type="match status" value="1"/>
</dbReference>
<evidence type="ECO:0000259" key="12">
    <source>
        <dbReference type="PROSITE" id="PS50109"/>
    </source>
</evidence>
<dbReference type="PANTHER" id="PTHR43065:SF22">
    <property type="entry name" value="HISTIDINE KINASE"/>
    <property type="match status" value="1"/>
</dbReference>
<comment type="caution">
    <text evidence="14">The sequence shown here is derived from an EMBL/GenBank/DDBJ whole genome shotgun (WGS) entry which is preliminary data.</text>
</comment>
<dbReference type="Gene3D" id="3.30.565.10">
    <property type="entry name" value="Histidine kinase-like ATPase, C-terminal domain"/>
    <property type="match status" value="1"/>
</dbReference>
<dbReference type="SUPFAM" id="SSF55874">
    <property type="entry name" value="ATPase domain of HSP90 chaperone/DNA topoisomerase II/histidine kinase"/>
    <property type="match status" value="1"/>
</dbReference>
<keyword evidence="15" id="KW-1185">Reference proteome</keyword>
<gene>
    <name evidence="14" type="ORF">MED92_10194</name>
</gene>
<keyword evidence="8 14" id="KW-0418">Kinase</keyword>
<evidence type="ECO:0000256" key="2">
    <source>
        <dbReference type="ARBA" id="ARBA00004651"/>
    </source>
</evidence>
<feature type="domain" description="Histidine kinase" evidence="12">
    <location>
        <begin position="466"/>
        <end position="680"/>
    </location>
</feature>
<dbReference type="InterPro" id="IPR036097">
    <property type="entry name" value="HisK_dim/P_sf"/>
</dbReference>
<comment type="catalytic activity">
    <reaction evidence="1">
        <text>ATP + protein L-histidine = ADP + protein N-phospho-L-histidine.</text>
        <dbReference type="EC" id="2.7.13.3"/>
    </reaction>
</comment>
<reference evidence="14 15" key="1">
    <citation type="submission" date="2006-02" db="EMBL/GenBank/DDBJ databases">
        <authorList>
            <person name="Pinhassi J."/>
            <person name="Pedros-Alio C."/>
            <person name="Ferriera S."/>
            <person name="Johnson J."/>
            <person name="Kravitz S."/>
            <person name="Halpern A."/>
            <person name="Remington K."/>
            <person name="Beeson K."/>
            <person name="Tran B."/>
            <person name="Rogers Y.-H."/>
            <person name="Friedman R."/>
            <person name="Venter J.C."/>
        </authorList>
    </citation>
    <scope>NUCLEOTIDE SEQUENCE [LARGE SCALE GENOMIC DNA]</scope>
    <source>
        <strain evidence="14 15">MED92</strain>
    </source>
</reference>
<dbReference type="SUPFAM" id="SSF103190">
    <property type="entry name" value="Sensory domain-like"/>
    <property type="match status" value="1"/>
</dbReference>
<evidence type="ECO:0000256" key="7">
    <source>
        <dbReference type="ARBA" id="ARBA00022692"/>
    </source>
</evidence>
<dbReference type="InterPro" id="IPR036890">
    <property type="entry name" value="HATPase_C_sf"/>
</dbReference>
<evidence type="ECO:0000256" key="9">
    <source>
        <dbReference type="ARBA" id="ARBA00022989"/>
    </source>
</evidence>
<dbReference type="Proteomes" id="UP000002171">
    <property type="component" value="Unassembled WGS sequence"/>
</dbReference>
<dbReference type="InterPro" id="IPR003660">
    <property type="entry name" value="HAMP_dom"/>
</dbReference>
<feature type="transmembrane region" description="Helical" evidence="11">
    <location>
        <begin position="334"/>
        <end position="353"/>
    </location>
</feature>
<keyword evidence="4" id="KW-1003">Cell membrane</keyword>
<protein>
    <recommendedName>
        <fullName evidence="3">histidine kinase</fullName>
        <ecNumber evidence="3">2.7.13.3</ecNumber>
    </recommendedName>
</protein>
<evidence type="ECO:0000313" key="14">
    <source>
        <dbReference type="EMBL" id="EAR62068.1"/>
    </source>
</evidence>
<evidence type="ECO:0000256" key="3">
    <source>
        <dbReference type="ARBA" id="ARBA00012438"/>
    </source>
</evidence>
<dbReference type="InterPro" id="IPR005467">
    <property type="entry name" value="His_kinase_dom"/>
</dbReference>
<evidence type="ECO:0000256" key="8">
    <source>
        <dbReference type="ARBA" id="ARBA00022777"/>
    </source>
</evidence>
<dbReference type="PROSITE" id="PS50109">
    <property type="entry name" value="HIS_KIN"/>
    <property type="match status" value="1"/>
</dbReference>
<evidence type="ECO:0000256" key="10">
    <source>
        <dbReference type="ARBA" id="ARBA00023136"/>
    </source>
</evidence>
<dbReference type="Pfam" id="PF17202">
    <property type="entry name" value="sCache_3_3"/>
    <property type="match status" value="1"/>
</dbReference>
<dbReference type="SUPFAM" id="SSF158472">
    <property type="entry name" value="HAMP domain-like"/>
    <property type="match status" value="1"/>
</dbReference>
<sequence length="709" mass="79551">MLKFIRLSKSSLRHKLLTLTLLPLAMTALGFVLMAAYWTTSYTDRQLYMKVSADLSVARGTLDFMQQEQENILDQLANSYEFRTNLQLGNSRAMRVQLSEVKQSRSFDFLRFIPAEDISGLNETTVKNLYKHADKKQSVKGIAVLEAEELEQIRVGLSERARINLIDTPRAVPTERQRENRAMVLRAFVPVLDDFGELIGILDAGTLLNNTTTAVDRIRDLVYGDGSLPEGGIGTVTLFLDDVRISTNVPQSLDSSYENGHLTLKQRAVGTRVSAEVRKEVLLKGNTWIDRAFVVNDWYISAYQPLLDFNNKKIGMIYAGFTEAPFTKIYYKTLLESAFIIALIMLVSAVVVIKHTQLLLRPLSKILNVVTSVKNGEMQPRIGKLETDDELVDLAEQFDIMLDLLEKREHQIRQANDRLEITVEQRTRSLRRRTEALKQHIRLLKSTRKQLLDKEKLAVLGELTAGIAHEINNPAAVILGNVDLLVAELADDVNPVQEEVDMIIQQVYRIRSLINNLLQYSRPGHYVESYELMATDKVIDDTLLLVSHALEKQQVTVEKAYQASCPVEINCQQVQQVLVNLILNASHALEGPGSIKLKTSNWLEEEQIIGSVIEVEDHGKGIDPDNLSKIFDPFFTTKKSGTGLGLSVSYGIIRRHGGDIRVHSSPESGTVFSVYLRNKAEISGDGSLDGILEGLAAAERTNRRATELE</sequence>
<evidence type="ECO:0000256" key="5">
    <source>
        <dbReference type="ARBA" id="ARBA00022553"/>
    </source>
</evidence>
<dbReference type="OrthoDB" id="1931120at2"/>
<dbReference type="InterPro" id="IPR003661">
    <property type="entry name" value="HisK_dim/P_dom"/>
</dbReference>
<dbReference type="SMART" id="SM00388">
    <property type="entry name" value="HisKA"/>
    <property type="match status" value="1"/>
</dbReference>
<name>A0A7U8GT88_NEPCE</name>
<dbReference type="Pfam" id="PF02518">
    <property type="entry name" value="HATPase_c"/>
    <property type="match status" value="1"/>
</dbReference>